<gene>
    <name evidence="2" type="ORF">B9T28_14730</name>
</gene>
<proteinExistence type="predicted"/>
<evidence type="ECO:0000313" key="2">
    <source>
        <dbReference type="EMBL" id="OTG62049.1"/>
    </source>
</evidence>
<feature type="transmembrane region" description="Helical" evidence="1">
    <location>
        <begin position="38"/>
        <end position="56"/>
    </location>
</feature>
<feature type="transmembrane region" description="Helical" evidence="1">
    <location>
        <begin position="62"/>
        <end position="83"/>
    </location>
</feature>
<protein>
    <submittedName>
        <fullName evidence="2">Uncharacterized protein</fullName>
    </submittedName>
</protein>
<evidence type="ECO:0000313" key="3">
    <source>
        <dbReference type="Proteomes" id="UP000242765"/>
    </source>
</evidence>
<dbReference type="EMBL" id="NEGB01000017">
    <property type="protein sequence ID" value="OTG62049.1"/>
    <property type="molecule type" value="Genomic_DNA"/>
</dbReference>
<name>A0A1Y3C4T8_9GAMM</name>
<dbReference type="Proteomes" id="UP000242765">
    <property type="component" value="Unassembled WGS sequence"/>
</dbReference>
<evidence type="ECO:0000256" key="1">
    <source>
        <dbReference type="SAM" id="Phobius"/>
    </source>
</evidence>
<accession>A0A1Y3C4T8</accession>
<keyword evidence="3" id="KW-1185">Reference proteome</keyword>
<sequence>MIENILYFKYDLLILFVSSSFSYASLKIAKKKFQYEFSFTLGMIANFLINICLLIMGNSININYCILIIFIIIYNIFVPFLAVRKAYYGGGGR</sequence>
<dbReference type="RefSeq" id="WP_086204733.1">
    <property type="nucleotide sequence ID" value="NZ_NEGB01000017.1"/>
</dbReference>
<keyword evidence="1" id="KW-0812">Transmembrane</keyword>
<dbReference type="AlphaFoldDB" id="A0A1Y3C4T8"/>
<reference evidence="2 3" key="1">
    <citation type="submission" date="2017-04" db="EMBL/GenBank/DDBJ databases">
        <title>High diversity of culturable Acinetobacter species in natural soil and water ecosystems.</title>
        <authorList>
            <person name="Nemec A."/>
            <person name="Radolfova-Krizova L."/>
        </authorList>
    </citation>
    <scope>NUCLEOTIDE SEQUENCE [LARGE SCALE GENOMIC DNA]</scope>
    <source>
        <strain evidence="2 3">ANC 4999</strain>
    </source>
</reference>
<keyword evidence="1" id="KW-1133">Transmembrane helix</keyword>
<organism evidence="2 3">
    <name type="scientific">Acinetobacter silvestris</name>
    <dbReference type="NCBI Taxonomy" id="1977882"/>
    <lineage>
        <taxon>Bacteria</taxon>
        <taxon>Pseudomonadati</taxon>
        <taxon>Pseudomonadota</taxon>
        <taxon>Gammaproteobacteria</taxon>
        <taxon>Moraxellales</taxon>
        <taxon>Moraxellaceae</taxon>
        <taxon>Acinetobacter</taxon>
    </lineage>
</organism>
<comment type="caution">
    <text evidence="2">The sequence shown here is derived from an EMBL/GenBank/DDBJ whole genome shotgun (WGS) entry which is preliminary data.</text>
</comment>
<keyword evidence="1" id="KW-0472">Membrane</keyword>